<evidence type="ECO:0000256" key="2">
    <source>
        <dbReference type="ARBA" id="ARBA00022448"/>
    </source>
</evidence>
<dbReference type="PANTHER" id="PTHR43423:SF1">
    <property type="entry name" value="ABC TRANSPORTER I FAMILY MEMBER 17"/>
    <property type="match status" value="1"/>
</dbReference>
<evidence type="ECO:0000256" key="5">
    <source>
        <dbReference type="ARBA" id="ARBA00022741"/>
    </source>
</evidence>
<dbReference type="SMART" id="SM00382">
    <property type="entry name" value="AAA"/>
    <property type="match status" value="1"/>
</dbReference>
<feature type="domain" description="ABC transporter" evidence="10">
    <location>
        <begin position="5"/>
        <end position="247"/>
    </location>
</feature>
<evidence type="ECO:0000256" key="9">
    <source>
        <dbReference type="ARBA" id="ARBA00054713"/>
    </source>
</evidence>
<dbReference type="PROSITE" id="PS50893">
    <property type="entry name" value="ABC_TRANSPORTER_2"/>
    <property type="match status" value="1"/>
</dbReference>
<dbReference type="Gene3D" id="3.40.50.300">
    <property type="entry name" value="P-loop containing nucleotide triphosphate hydrolases"/>
    <property type="match status" value="1"/>
</dbReference>
<dbReference type="InterPro" id="IPR003439">
    <property type="entry name" value="ABC_transporter-like_ATP-bd"/>
</dbReference>
<protein>
    <submittedName>
        <fullName evidence="11">Phosphate import ATP-binding protein PstB 1</fullName>
        <ecNumber evidence="11">3.6.3.27</ecNumber>
    </submittedName>
</protein>
<accession>A0A3G8JNE6</accession>
<organism evidence="11 12">
    <name type="scientific">Gordonia insulae</name>
    <dbReference type="NCBI Taxonomy" id="2420509"/>
    <lineage>
        <taxon>Bacteria</taxon>
        <taxon>Bacillati</taxon>
        <taxon>Actinomycetota</taxon>
        <taxon>Actinomycetes</taxon>
        <taxon>Mycobacteriales</taxon>
        <taxon>Gordoniaceae</taxon>
        <taxon>Gordonia</taxon>
    </lineage>
</organism>
<dbReference type="SUPFAM" id="SSF52540">
    <property type="entry name" value="P-loop containing nucleoside triphosphate hydrolases"/>
    <property type="match status" value="1"/>
</dbReference>
<reference evidence="11 12" key="1">
    <citation type="submission" date="2018-11" db="EMBL/GenBank/DDBJ databases">
        <title>Gordonia insulae sp. nov., isolated from an island soil.</title>
        <authorList>
            <person name="Kim Y.S."/>
            <person name="Kim S.B."/>
        </authorList>
    </citation>
    <scope>NUCLEOTIDE SEQUENCE [LARGE SCALE GENOMIC DNA]</scope>
    <source>
        <strain evidence="11 12">MMS17-SY073</strain>
    </source>
</reference>
<dbReference type="Proteomes" id="UP000271469">
    <property type="component" value="Chromosome"/>
</dbReference>
<dbReference type="PANTHER" id="PTHR43423">
    <property type="entry name" value="ABC TRANSPORTER I FAMILY MEMBER 17"/>
    <property type="match status" value="1"/>
</dbReference>
<evidence type="ECO:0000259" key="10">
    <source>
        <dbReference type="PROSITE" id="PS50893"/>
    </source>
</evidence>
<dbReference type="GO" id="GO:0035435">
    <property type="term" value="P:phosphate ion transmembrane transport"/>
    <property type="evidence" value="ECO:0007669"/>
    <property type="project" value="InterPro"/>
</dbReference>
<evidence type="ECO:0000256" key="7">
    <source>
        <dbReference type="ARBA" id="ARBA00022967"/>
    </source>
</evidence>
<dbReference type="FunFam" id="3.40.50.300:FF:000132">
    <property type="entry name" value="Phosphate import ATP-binding protein PstB"/>
    <property type="match status" value="1"/>
</dbReference>
<dbReference type="InterPro" id="IPR005670">
    <property type="entry name" value="PstB-like"/>
</dbReference>
<dbReference type="NCBIfam" id="TIGR00972">
    <property type="entry name" value="3a0107s01c2"/>
    <property type="match status" value="1"/>
</dbReference>
<dbReference type="GO" id="GO:0005524">
    <property type="term" value="F:ATP binding"/>
    <property type="evidence" value="ECO:0007669"/>
    <property type="project" value="UniProtKB-KW"/>
</dbReference>
<dbReference type="PROSITE" id="PS00211">
    <property type="entry name" value="ABC_TRANSPORTER_1"/>
    <property type="match status" value="1"/>
</dbReference>
<dbReference type="EMBL" id="CP033972">
    <property type="protein sequence ID" value="AZG45700.1"/>
    <property type="molecule type" value="Genomic_DNA"/>
</dbReference>
<evidence type="ECO:0000313" key="12">
    <source>
        <dbReference type="Proteomes" id="UP000271469"/>
    </source>
</evidence>
<name>A0A3G8JNE6_9ACTN</name>
<dbReference type="GO" id="GO:0016887">
    <property type="term" value="F:ATP hydrolysis activity"/>
    <property type="evidence" value="ECO:0007669"/>
    <property type="project" value="InterPro"/>
</dbReference>
<dbReference type="InterPro" id="IPR003593">
    <property type="entry name" value="AAA+_ATPase"/>
</dbReference>
<dbReference type="GO" id="GO:0005315">
    <property type="term" value="F:phosphate transmembrane transporter activity"/>
    <property type="evidence" value="ECO:0007669"/>
    <property type="project" value="InterPro"/>
</dbReference>
<dbReference type="CDD" id="cd03260">
    <property type="entry name" value="ABC_PstB_phosphate_transporter"/>
    <property type="match status" value="1"/>
</dbReference>
<evidence type="ECO:0000256" key="4">
    <source>
        <dbReference type="ARBA" id="ARBA00022592"/>
    </source>
</evidence>
<comment type="subcellular location">
    <subcellularLocation>
        <location evidence="1">Cell inner membrane</location>
        <topology evidence="1">Peripheral membrane protein</topology>
    </subcellularLocation>
</comment>
<comment type="function">
    <text evidence="9">Part of the ABC transporter complex PstSACB involved in phosphate import. Responsible for energy coupling to the transport system.</text>
</comment>
<gene>
    <name evidence="11" type="primary">pstB1</name>
    <name evidence="11" type="ORF">D7316_02300</name>
</gene>
<dbReference type="RefSeq" id="WP_124708330.1">
    <property type="nucleotide sequence ID" value="NZ_CP033972.1"/>
</dbReference>
<dbReference type="OrthoDB" id="4398079at2"/>
<evidence type="ECO:0000256" key="6">
    <source>
        <dbReference type="ARBA" id="ARBA00022840"/>
    </source>
</evidence>
<evidence type="ECO:0000256" key="3">
    <source>
        <dbReference type="ARBA" id="ARBA00022475"/>
    </source>
</evidence>
<keyword evidence="4" id="KW-0592">Phosphate transport</keyword>
<dbReference type="GO" id="GO:0005886">
    <property type="term" value="C:plasma membrane"/>
    <property type="evidence" value="ECO:0007669"/>
    <property type="project" value="UniProtKB-SubCell"/>
</dbReference>
<proteinExistence type="predicted"/>
<keyword evidence="7" id="KW-1278">Translocase</keyword>
<keyword evidence="8" id="KW-0472">Membrane</keyword>
<dbReference type="KEGG" id="gom:D7316_02300"/>
<evidence type="ECO:0000256" key="1">
    <source>
        <dbReference type="ARBA" id="ARBA00004417"/>
    </source>
</evidence>
<dbReference type="Pfam" id="PF00005">
    <property type="entry name" value="ABC_tran"/>
    <property type="match status" value="1"/>
</dbReference>
<keyword evidence="12" id="KW-1185">Reference proteome</keyword>
<keyword evidence="2" id="KW-0813">Transport</keyword>
<keyword evidence="3" id="KW-1003">Cell membrane</keyword>
<dbReference type="InterPro" id="IPR017871">
    <property type="entry name" value="ABC_transporter-like_CS"/>
</dbReference>
<sequence length="258" mass="28200">MAKRLDIKDLNIYYGAFHAVKDVSLEVSPRSITAFIGPSGCGKSTVLRTLNRMHEVTPGAYAQGKVLLDGEDIYAKGIDPVSVRSTIGMVFQRPNPFPTMSIRDNVVAGLKLQGMRNKAQLDDVAERSLKGANLWEEVKDRLDKPGGGLSGGQQQRLCIARAIAVSPDVLLMDEPCSALDPISTLAIEDLMGELKKEYTIVIVTHNMQQAARVSDQTAFFNLEGVGQPGQLVEINDTETMFSNPLKQETEDYISGRFG</sequence>
<dbReference type="InterPro" id="IPR027417">
    <property type="entry name" value="P-loop_NTPase"/>
</dbReference>
<evidence type="ECO:0000313" key="11">
    <source>
        <dbReference type="EMBL" id="AZG45700.1"/>
    </source>
</evidence>
<keyword evidence="5" id="KW-0547">Nucleotide-binding</keyword>
<dbReference type="EC" id="3.6.3.27" evidence="11"/>
<keyword evidence="6 11" id="KW-0067">ATP-binding</keyword>
<keyword evidence="11" id="KW-0378">Hydrolase</keyword>
<dbReference type="AlphaFoldDB" id="A0A3G8JNE6"/>
<evidence type="ECO:0000256" key="8">
    <source>
        <dbReference type="ARBA" id="ARBA00023136"/>
    </source>
</evidence>